<accession>A0ABD5PRE1</accession>
<feature type="domain" description="Methyltransferase type 11" evidence="1">
    <location>
        <begin position="48"/>
        <end position="141"/>
    </location>
</feature>
<dbReference type="PANTHER" id="PTHR43591:SF24">
    <property type="entry name" value="2-METHOXY-6-POLYPRENYL-1,4-BENZOQUINOL METHYLASE, MITOCHONDRIAL"/>
    <property type="match status" value="1"/>
</dbReference>
<name>A0ABD5PRE1_9EURY</name>
<keyword evidence="2" id="KW-0808">Transferase</keyword>
<comment type="caution">
    <text evidence="2">The sequence shown here is derived from an EMBL/GenBank/DDBJ whole genome shotgun (WGS) entry which is preliminary data.</text>
</comment>
<dbReference type="EC" id="2.1.1.-" evidence="2"/>
<protein>
    <submittedName>
        <fullName evidence="2">Class I SAM-dependent methyltransferase</fullName>
        <ecNumber evidence="2">2.1.1.-</ecNumber>
    </submittedName>
</protein>
<evidence type="ECO:0000313" key="3">
    <source>
        <dbReference type="Proteomes" id="UP001595898"/>
    </source>
</evidence>
<keyword evidence="3" id="KW-1185">Reference proteome</keyword>
<dbReference type="Proteomes" id="UP001595898">
    <property type="component" value="Unassembled WGS sequence"/>
</dbReference>
<dbReference type="PANTHER" id="PTHR43591">
    <property type="entry name" value="METHYLTRANSFERASE"/>
    <property type="match status" value="1"/>
</dbReference>
<dbReference type="RefSeq" id="WP_250140205.1">
    <property type="nucleotide sequence ID" value="NZ_JALIQP010000002.1"/>
</dbReference>
<dbReference type="Pfam" id="PF08241">
    <property type="entry name" value="Methyltransf_11"/>
    <property type="match status" value="1"/>
</dbReference>
<organism evidence="2 3">
    <name type="scientific">Halosolutus amylolyticus</name>
    <dbReference type="NCBI Taxonomy" id="2932267"/>
    <lineage>
        <taxon>Archaea</taxon>
        <taxon>Methanobacteriati</taxon>
        <taxon>Methanobacteriota</taxon>
        <taxon>Stenosarchaea group</taxon>
        <taxon>Halobacteria</taxon>
        <taxon>Halobacteriales</taxon>
        <taxon>Natrialbaceae</taxon>
        <taxon>Halosolutus</taxon>
    </lineage>
</organism>
<dbReference type="GO" id="GO:0032259">
    <property type="term" value="P:methylation"/>
    <property type="evidence" value="ECO:0007669"/>
    <property type="project" value="UniProtKB-KW"/>
</dbReference>
<proteinExistence type="predicted"/>
<dbReference type="EMBL" id="JBHSFA010000007">
    <property type="protein sequence ID" value="MFC4543109.1"/>
    <property type="molecule type" value="Genomic_DNA"/>
</dbReference>
<dbReference type="InterPro" id="IPR013216">
    <property type="entry name" value="Methyltransf_11"/>
</dbReference>
<reference evidence="2 3" key="1">
    <citation type="journal article" date="2019" name="Int. J. Syst. Evol. Microbiol.">
        <title>The Global Catalogue of Microorganisms (GCM) 10K type strain sequencing project: providing services to taxonomists for standard genome sequencing and annotation.</title>
        <authorList>
            <consortium name="The Broad Institute Genomics Platform"/>
            <consortium name="The Broad Institute Genome Sequencing Center for Infectious Disease"/>
            <person name="Wu L."/>
            <person name="Ma J."/>
        </authorList>
    </citation>
    <scope>NUCLEOTIDE SEQUENCE [LARGE SCALE GENOMIC DNA]</scope>
    <source>
        <strain evidence="2 3">WLHS5</strain>
    </source>
</reference>
<dbReference type="CDD" id="cd02440">
    <property type="entry name" value="AdoMet_MTases"/>
    <property type="match status" value="1"/>
</dbReference>
<evidence type="ECO:0000259" key="1">
    <source>
        <dbReference type="Pfam" id="PF08241"/>
    </source>
</evidence>
<dbReference type="Gene3D" id="3.40.50.150">
    <property type="entry name" value="Vaccinia Virus protein VP39"/>
    <property type="match status" value="1"/>
</dbReference>
<sequence>MDENAKTAVRDAYDALADTYAAERSIAGDELDILDAFADSLPAGPRVLDAGCGQGTPVLRRLDDAATATGLDFSREQLDLAAGTVPGAPLVQGDMTRLPFRDDAFDAVTAIHSLIHVPLAAHGTVADEFARVLAPGGRLLCSEGAVEWTGANPDWLDSGVEMRWEIAGAEATRSHLEEAGFEILERWDVPDTVADEEGATKPFFAARLDR</sequence>
<gene>
    <name evidence="2" type="ORF">ACFO5R_14360</name>
</gene>
<dbReference type="SUPFAM" id="SSF53335">
    <property type="entry name" value="S-adenosyl-L-methionine-dependent methyltransferases"/>
    <property type="match status" value="1"/>
</dbReference>
<keyword evidence="2" id="KW-0489">Methyltransferase</keyword>
<dbReference type="AlphaFoldDB" id="A0ABD5PRE1"/>
<evidence type="ECO:0000313" key="2">
    <source>
        <dbReference type="EMBL" id="MFC4543109.1"/>
    </source>
</evidence>
<dbReference type="GO" id="GO:0008168">
    <property type="term" value="F:methyltransferase activity"/>
    <property type="evidence" value="ECO:0007669"/>
    <property type="project" value="UniProtKB-KW"/>
</dbReference>
<dbReference type="InterPro" id="IPR029063">
    <property type="entry name" value="SAM-dependent_MTases_sf"/>
</dbReference>